<reference evidence="4 5" key="1">
    <citation type="journal article" date="2014" name="Genome Announc.">
        <title>Draft Genome Sequence of Streptomyces roseochromogenes subsp. oscitans DS 12.976, Producer of the Aminocoumarin Antibiotic Clorobiocin.</title>
        <authorList>
            <person name="Ruckert C."/>
            <person name="Kalinowski J."/>
            <person name="Heide L."/>
            <person name="Apel A.K."/>
        </authorList>
    </citation>
    <scope>NUCLEOTIDE SEQUENCE [LARGE SCALE GENOMIC DNA]</scope>
    <source>
        <strain evidence="4 5">DS 12.976</strain>
    </source>
</reference>
<name>V6JGH2_STRRC</name>
<feature type="region of interest" description="Disordered" evidence="2">
    <location>
        <begin position="782"/>
        <end position="827"/>
    </location>
</feature>
<dbReference type="CDD" id="cd00397">
    <property type="entry name" value="DNA_BRE_C"/>
    <property type="match status" value="1"/>
</dbReference>
<evidence type="ECO:0000313" key="4">
    <source>
        <dbReference type="EMBL" id="EST18226.1"/>
    </source>
</evidence>
<dbReference type="GO" id="GO:0015074">
    <property type="term" value="P:DNA integration"/>
    <property type="evidence" value="ECO:0007669"/>
    <property type="project" value="InterPro"/>
</dbReference>
<dbReference type="STRING" id="1352936.M878_45470"/>
<protein>
    <recommendedName>
        <fullName evidence="3">Tyr recombinase domain-containing protein</fullName>
    </recommendedName>
</protein>
<dbReference type="Pfam" id="PF00589">
    <property type="entry name" value="Phage_integrase"/>
    <property type="match status" value="1"/>
</dbReference>
<dbReference type="GO" id="GO:0006310">
    <property type="term" value="P:DNA recombination"/>
    <property type="evidence" value="ECO:0007669"/>
    <property type="project" value="UniProtKB-KW"/>
</dbReference>
<feature type="domain" description="Tyr recombinase" evidence="3">
    <location>
        <begin position="462"/>
        <end position="687"/>
    </location>
</feature>
<dbReference type="GO" id="GO:0003677">
    <property type="term" value="F:DNA binding"/>
    <property type="evidence" value="ECO:0007669"/>
    <property type="project" value="InterPro"/>
</dbReference>
<accession>V6JGH2</accession>
<gene>
    <name evidence="4" type="ORF">M878_45470</name>
</gene>
<dbReference type="HOGENOM" id="CLU_019009_0_0_11"/>
<evidence type="ECO:0000259" key="3">
    <source>
        <dbReference type="PROSITE" id="PS51898"/>
    </source>
</evidence>
<evidence type="ECO:0000256" key="1">
    <source>
        <dbReference type="ARBA" id="ARBA00023172"/>
    </source>
</evidence>
<evidence type="ECO:0000256" key="2">
    <source>
        <dbReference type="SAM" id="MobiDB-lite"/>
    </source>
</evidence>
<dbReference type="Proteomes" id="UP000017984">
    <property type="component" value="Chromosome"/>
</dbReference>
<organism evidence="4 5">
    <name type="scientific">Streptomyces roseochromogenus subsp. oscitans DS 12.976</name>
    <dbReference type="NCBI Taxonomy" id="1352936"/>
    <lineage>
        <taxon>Bacteria</taxon>
        <taxon>Bacillati</taxon>
        <taxon>Actinomycetota</taxon>
        <taxon>Actinomycetes</taxon>
        <taxon>Kitasatosporales</taxon>
        <taxon>Streptomycetaceae</taxon>
        <taxon>Streptomyces</taxon>
    </lineage>
</organism>
<proteinExistence type="predicted"/>
<dbReference type="InterPro" id="IPR011010">
    <property type="entry name" value="DNA_brk_join_enz"/>
</dbReference>
<sequence>MNLVKHSTRTPLKVANATAEQAQARNGQLRERFPPRPPDCRWLHTTQSLEETLRRLTAPPFLPAANGTRAGRRRGVTKVLRWLSSLPGDTWQERWKASGAEDRPGAAWVEIPLQWLREHGPSPSHDREDLPSGLLMLICGDVIRPGLPWMLTRTHRYLASAMAEIRDPDGFTRLHQLSAAGPASSRTDAQIAATRIATILACKGGTIDDITVGDCVELIDTQRQVHARGGQKKVDFYLRLRDLKVFPEDAPATIRAFGLALGQLSVEELVDRYRIQCRPARNLLVDYLRERQPSLDFASLDAISRTLAGLFWARIEALAPGIDTLRLPPAVARAWKEDLKVKKRTVTGPDGKSVEVSSPRLNAKDELMRVRAFYLDIAQWAAEEPTRWGPWAVPCPISEDEIHKAKERKRRKARMDQRTRERLPVLPILVSTADRRRRTAAGLLQAARNTEPGAVIPGTDPALRRALVPKAAGHLTWAEETYSRRRRNLTYEEEEAFWAFSAIEVLRLTGVRNEELLELTHHSITQYRLPSTGEVVPLLQIAPSKTDTERLLLVSPELADVLSAIINRLRGPTGSIPLVAAYDVREKVWNPPMPLLFQRGIGSEHRAFTPTALRKLLINALAATGLTNADGEALTFSPHDFRRIFVTDTIMNGLPPHIAQVFCGHKSIDTTIGYKAVYPAETIEAHRAFIARRRSTRPSEEYRTPTEEEWDAFLAHFEKRKVSIGTCARAFGTPCIHEHAPLTERTTLIVQFRARVRSSPSTVCGRDERWCARAESVEVDRSSVGSAGGDRRPVRALPARRRRRRGRGACRSVLPGTARSREDGGDRPLVWHGPAAVVAVPARGRGAVGSSDTRGCSGFQLLDSAGAQAASDRSQAAVGPYSRRPEPGDWENEPWARLCPVDRRP</sequence>
<dbReference type="PATRIC" id="fig|1352936.5.peg.9456"/>
<dbReference type="Gene3D" id="1.10.443.10">
    <property type="entry name" value="Intergrase catalytic core"/>
    <property type="match status" value="1"/>
</dbReference>
<dbReference type="InterPro" id="IPR002104">
    <property type="entry name" value="Integrase_catalytic"/>
</dbReference>
<feature type="compositionally biased region" description="Basic residues" evidence="2">
    <location>
        <begin position="798"/>
        <end position="808"/>
    </location>
</feature>
<evidence type="ECO:0000313" key="5">
    <source>
        <dbReference type="Proteomes" id="UP000017984"/>
    </source>
</evidence>
<dbReference type="EMBL" id="AWQX01000395">
    <property type="protein sequence ID" value="EST18226.1"/>
    <property type="molecule type" value="Genomic_DNA"/>
</dbReference>
<dbReference type="SUPFAM" id="SSF56349">
    <property type="entry name" value="DNA breaking-rejoining enzymes"/>
    <property type="match status" value="1"/>
</dbReference>
<keyword evidence="1" id="KW-0233">DNA recombination</keyword>
<dbReference type="PROSITE" id="PS51898">
    <property type="entry name" value="TYR_RECOMBINASE"/>
    <property type="match status" value="1"/>
</dbReference>
<feature type="region of interest" description="Disordered" evidence="2">
    <location>
        <begin position="866"/>
        <end position="905"/>
    </location>
</feature>
<comment type="caution">
    <text evidence="4">The sequence shown here is derived from an EMBL/GenBank/DDBJ whole genome shotgun (WGS) entry which is preliminary data.</text>
</comment>
<dbReference type="InterPro" id="IPR013762">
    <property type="entry name" value="Integrase-like_cat_sf"/>
</dbReference>
<dbReference type="AlphaFoldDB" id="V6JGH2"/>
<keyword evidence="5" id="KW-1185">Reference proteome</keyword>